<comment type="subcellular location">
    <subcellularLocation>
        <location evidence="1">Membrane</location>
        <topology evidence="1">Single-pass membrane protein</topology>
    </subcellularLocation>
</comment>
<dbReference type="EMBL" id="JAAIVJ010000018">
    <property type="protein sequence ID" value="NEY92017.1"/>
    <property type="molecule type" value="Genomic_DNA"/>
</dbReference>
<proteinExistence type="predicted"/>
<keyword evidence="3 5" id="KW-1133">Transmembrane helix</keyword>
<reference evidence="7 8" key="1">
    <citation type="submission" date="2020-02" db="EMBL/GenBank/DDBJ databases">
        <authorList>
            <person name="Chen W.-M."/>
        </authorList>
    </citation>
    <scope>NUCLEOTIDE SEQUENCE [LARGE SCALE GENOMIC DNA]</scope>
    <source>
        <strain evidence="7 8">KMS-5</strain>
    </source>
</reference>
<evidence type="ECO:0000256" key="4">
    <source>
        <dbReference type="ARBA" id="ARBA00023136"/>
    </source>
</evidence>
<dbReference type="Pfam" id="PF04335">
    <property type="entry name" value="VirB8"/>
    <property type="match status" value="1"/>
</dbReference>
<evidence type="ECO:0000313" key="8">
    <source>
        <dbReference type="Proteomes" id="UP000477782"/>
    </source>
</evidence>
<protein>
    <submittedName>
        <fullName evidence="7">Type IV secretion system protein</fullName>
    </submittedName>
</protein>
<sequence>MKDTTHDTEPLSVKSFLEEEMAFGIRRRERIAWIVASAGVATGLLGIAAVVLILPLKQTEAYLAIVDKDTGVAERVVSVEKAGVDQAEGIKQSLLYSYVIDRETFDAHDNEARILQVYARSEGAARKSLVTLWNEGNETYPPKVYGASAKATVAITSITPITETTYQVRYTKTLARDADPERVGKFYATVTFRFAPAQQSAISLVWENPTGFIVTDYRVTAETFEAEQ</sequence>
<dbReference type="AlphaFoldDB" id="A0A6M0QXA4"/>
<feature type="domain" description="Bacterial virulence protein VirB8" evidence="6">
    <location>
        <begin position="18"/>
        <end position="222"/>
    </location>
</feature>
<evidence type="ECO:0000259" key="6">
    <source>
        <dbReference type="Pfam" id="PF04335"/>
    </source>
</evidence>
<dbReference type="Gene3D" id="3.10.450.230">
    <property type="entry name" value="VirB8 protein"/>
    <property type="match status" value="1"/>
</dbReference>
<organism evidence="7 8">
    <name type="scientific">Tabrizicola oligotrophica</name>
    <dbReference type="NCBI Taxonomy" id="2710650"/>
    <lineage>
        <taxon>Bacteria</taxon>
        <taxon>Pseudomonadati</taxon>
        <taxon>Pseudomonadota</taxon>
        <taxon>Alphaproteobacteria</taxon>
        <taxon>Rhodobacterales</taxon>
        <taxon>Paracoccaceae</taxon>
        <taxon>Tabrizicola</taxon>
    </lineage>
</organism>
<dbReference type="SUPFAM" id="SSF54427">
    <property type="entry name" value="NTF2-like"/>
    <property type="match status" value="1"/>
</dbReference>
<name>A0A6M0QXA4_9RHOB</name>
<evidence type="ECO:0000256" key="3">
    <source>
        <dbReference type="ARBA" id="ARBA00022989"/>
    </source>
</evidence>
<evidence type="ECO:0000313" key="7">
    <source>
        <dbReference type="EMBL" id="NEY92017.1"/>
    </source>
</evidence>
<evidence type="ECO:0000256" key="2">
    <source>
        <dbReference type="ARBA" id="ARBA00022692"/>
    </source>
</evidence>
<gene>
    <name evidence="7" type="ORF">G4Z14_17135</name>
</gene>
<accession>A0A6M0QXA4</accession>
<dbReference type="InterPro" id="IPR032710">
    <property type="entry name" value="NTF2-like_dom_sf"/>
</dbReference>
<comment type="caution">
    <text evidence="7">The sequence shown here is derived from an EMBL/GenBank/DDBJ whole genome shotgun (WGS) entry which is preliminary data.</text>
</comment>
<dbReference type="RefSeq" id="WP_164627955.1">
    <property type="nucleotide sequence ID" value="NZ_JAAIVJ010000018.1"/>
</dbReference>
<evidence type="ECO:0000256" key="1">
    <source>
        <dbReference type="ARBA" id="ARBA00004167"/>
    </source>
</evidence>
<dbReference type="InterPro" id="IPR007430">
    <property type="entry name" value="VirB8"/>
</dbReference>
<keyword evidence="2 5" id="KW-0812">Transmembrane</keyword>
<keyword evidence="4 5" id="KW-0472">Membrane</keyword>
<dbReference type="CDD" id="cd16424">
    <property type="entry name" value="VirB8"/>
    <property type="match status" value="1"/>
</dbReference>
<dbReference type="GO" id="GO:0016020">
    <property type="term" value="C:membrane"/>
    <property type="evidence" value="ECO:0007669"/>
    <property type="project" value="UniProtKB-SubCell"/>
</dbReference>
<keyword evidence="8" id="KW-1185">Reference proteome</keyword>
<evidence type="ECO:0000256" key="5">
    <source>
        <dbReference type="SAM" id="Phobius"/>
    </source>
</evidence>
<feature type="transmembrane region" description="Helical" evidence="5">
    <location>
        <begin position="31"/>
        <end position="54"/>
    </location>
</feature>
<dbReference type="Proteomes" id="UP000477782">
    <property type="component" value="Unassembled WGS sequence"/>
</dbReference>